<gene>
    <name evidence="1" type="ORF">ACFSSB_03460</name>
</gene>
<protein>
    <submittedName>
        <fullName evidence="1">Uncharacterized protein</fullName>
    </submittedName>
</protein>
<dbReference type="EMBL" id="JBHULM010000007">
    <property type="protein sequence ID" value="MFD2541362.1"/>
    <property type="molecule type" value="Genomic_DNA"/>
</dbReference>
<name>A0ABW5K0C4_9FLAO</name>
<keyword evidence="2" id="KW-1185">Reference proteome</keyword>
<comment type="caution">
    <text evidence="1">The sequence shown here is derived from an EMBL/GenBank/DDBJ whole genome shotgun (WGS) entry which is preliminary data.</text>
</comment>
<sequence length="67" mass="7472">MSVLVTDKLDKVLKENKVSVNEISNVKKYLEASKLYDSLVLSGVAKPRGNNLLSRDKAFNSNISFNK</sequence>
<evidence type="ECO:0000313" key="1">
    <source>
        <dbReference type="EMBL" id="MFD2541362.1"/>
    </source>
</evidence>
<proteinExistence type="predicted"/>
<dbReference type="RefSeq" id="WP_379900995.1">
    <property type="nucleotide sequence ID" value="NZ_JBHULM010000007.1"/>
</dbReference>
<dbReference type="Proteomes" id="UP001597467">
    <property type="component" value="Unassembled WGS sequence"/>
</dbReference>
<evidence type="ECO:0000313" key="2">
    <source>
        <dbReference type="Proteomes" id="UP001597467"/>
    </source>
</evidence>
<reference evidence="2" key="1">
    <citation type="journal article" date="2019" name="Int. J. Syst. Evol. Microbiol.">
        <title>The Global Catalogue of Microorganisms (GCM) 10K type strain sequencing project: providing services to taxonomists for standard genome sequencing and annotation.</title>
        <authorList>
            <consortium name="The Broad Institute Genomics Platform"/>
            <consortium name="The Broad Institute Genome Sequencing Center for Infectious Disease"/>
            <person name="Wu L."/>
            <person name="Ma J."/>
        </authorList>
    </citation>
    <scope>NUCLEOTIDE SEQUENCE [LARGE SCALE GENOMIC DNA]</scope>
    <source>
        <strain evidence="2">KCTC 42808</strain>
    </source>
</reference>
<accession>A0ABW5K0C4</accession>
<organism evidence="1 2">
    <name type="scientific">Lacinutrix gracilariae</name>
    <dbReference type="NCBI Taxonomy" id="1747198"/>
    <lineage>
        <taxon>Bacteria</taxon>
        <taxon>Pseudomonadati</taxon>
        <taxon>Bacteroidota</taxon>
        <taxon>Flavobacteriia</taxon>
        <taxon>Flavobacteriales</taxon>
        <taxon>Flavobacteriaceae</taxon>
        <taxon>Lacinutrix</taxon>
    </lineage>
</organism>